<dbReference type="Proteomes" id="UP000595224">
    <property type="component" value="Chromosome"/>
</dbReference>
<evidence type="ECO:0000256" key="6">
    <source>
        <dbReference type="ARBA" id="ARBA00022741"/>
    </source>
</evidence>
<dbReference type="GO" id="GO:0005524">
    <property type="term" value="F:ATP binding"/>
    <property type="evidence" value="ECO:0007669"/>
    <property type="project" value="UniProtKB-UniRule"/>
</dbReference>
<dbReference type="EMBL" id="CP064936">
    <property type="protein sequence ID" value="QQA01058.1"/>
    <property type="molecule type" value="Genomic_DNA"/>
</dbReference>
<keyword evidence="4 9" id="KW-0963">Cytoplasm</keyword>
<comment type="function">
    <text evidence="9 10">The RecF protein is involved in DNA metabolism; it is required for DNA replication and normal SOS inducibility. RecF binds preferentially to single-stranded, linear DNA. It also seems to bind ATP.</text>
</comment>
<comment type="subcellular location">
    <subcellularLocation>
        <location evidence="1 9 10">Cytoplasm</location>
    </subcellularLocation>
</comment>
<dbReference type="GO" id="GO:0006260">
    <property type="term" value="P:DNA replication"/>
    <property type="evidence" value="ECO:0007669"/>
    <property type="project" value="UniProtKB-UniRule"/>
</dbReference>
<dbReference type="Gene3D" id="1.20.1050.90">
    <property type="entry name" value="RecF/RecN/SMC, N-terminal domain"/>
    <property type="match status" value="1"/>
</dbReference>
<evidence type="ECO:0000256" key="3">
    <source>
        <dbReference type="ARBA" id="ARBA00020170"/>
    </source>
</evidence>
<evidence type="ECO:0000256" key="2">
    <source>
        <dbReference type="ARBA" id="ARBA00008016"/>
    </source>
</evidence>
<keyword evidence="9 10" id="KW-0227">DNA damage</keyword>
<keyword evidence="13" id="KW-1185">Reference proteome</keyword>
<dbReference type="PANTHER" id="PTHR32182:SF0">
    <property type="entry name" value="DNA REPLICATION AND REPAIR PROTEIN RECF"/>
    <property type="match status" value="1"/>
</dbReference>
<keyword evidence="8 9" id="KW-0238">DNA-binding</keyword>
<organism evidence="12 13">
    <name type="scientific">Treponema peruense</name>
    <dbReference type="NCBI Taxonomy" id="2787628"/>
    <lineage>
        <taxon>Bacteria</taxon>
        <taxon>Pseudomonadati</taxon>
        <taxon>Spirochaetota</taxon>
        <taxon>Spirochaetia</taxon>
        <taxon>Spirochaetales</taxon>
        <taxon>Treponemataceae</taxon>
        <taxon>Treponema</taxon>
    </lineage>
</organism>
<reference evidence="12 13" key="1">
    <citation type="submission" date="2020-11" db="EMBL/GenBank/DDBJ databases">
        <title>Treponema Peruensis nv. sp., first commensal Treponema isolated from human feces.</title>
        <authorList>
            <person name="Belkhou C."/>
            <person name="Raes J."/>
        </authorList>
    </citation>
    <scope>NUCLEOTIDE SEQUENCE [LARGE SCALE GENOMIC DNA]</scope>
    <source>
        <strain evidence="12 13">RCC2812</strain>
    </source>
</reference>
<dbReference type="Gene3D" id="3.40.50.300">
    <property type="entry name" value="P-loop containing nucleotide triphosphate hydrolases"/>
    <property type="match status" value="1"/>
</dbReference>
<dbReference type="PROSITE" id="PS00618">
    <property type="entry name" value="RECF_2"/>
    <property type="match status" value="1"/>
</dbReference>
<keyword evidence="6 9" id="KW-0547">Nucleotide-binding</keyword>
<evidence type="ECO:0000313" key="12">
    <source>
        <dbReference type="EMBL" id="QQA01058.1"/>
    </source>
</evidence>
<dbReference type="HAMAP" id="MF_00365">
    <property type="entry name" value="RecF"/>
    <property type="match status" value="1"/>
</dbReference>
<dbReference type="GO" id="GO:0000731">
    <property type="term" value="P:DNA synthesis involved in DNA repair"/>
    <property type="evidence" value="ECO:0007669"/>
    <property type="project" value="TreeGrafter"/>
</dbReference>
<dbReference type="AlphaFoldDB" id="A0A7T3RDF4"/>
<dbReference type="GO" id="GO:0009432">
    <property type="term" value="P:SOS response"/>
    <property type="evidence" value="ECO:0007669"/>
    <property type="project" value="UniProtKB-UniRule"/>
</dbReference>
<gene>
    <name evidence="9" type="primary">recF</name>
    <name evidence="12" type="ORF">IWA51_00015</name>
</gene>
<dbReference type="PANTHER" id="PTHR32182">
    <property type="entry name" value="DNA REPLICATION AND REPAIR PROTEIN RECF"/>
    <property type="match status" value="1"/>
</dbReference>
<dbReference type="GO" id="GO:0003697">
    <property type="term" value="F:single-stranded DNA binding"/>
    <property type="evidence" value="ECO:0007669"/>
    <property type="project" value="UniProtKB-UniRule"/>
</dbReference>
<dbReference type="InterPro" id="IPR003395">
    <property type="entry name" value="RecF/RecN/SMC_N"/>
</dbReference>
<dbReference type="SUPFAM" id="SSF52540">
    <property type="entry name" value="P-loop containing nucleoside triphosphate hydrolases"/>
    <property type="match status" value="1"/>
</dbReference>
<dbReference type="GO" id="GO:0006302">
    <property type="term" value="P:double-strand break repair"/>
    <property type="evidence" value="ECO:0007669"/>
    <property type="project" value="TreeGrafter"/>
</dbReference>
<evidence type="ECO:0000256" key="7">
    <source>
        <dbReference type="ARBA" id="ARBA00022840"/>
    </source>
</evidence>
<evidence type="ECO:0000256" key="5">
    <source>
        <dbReference type="ARBA" id="ARBA00022705"/>
    </source>
</evidence>
<dbReference type="NCBIfam" id="TIGR00611">
    <property type="entry name" value="recf"/>
    <property type="match status" value="1"/>
</dbReference>
<feature type="binding site" evidence="9">
    <location>
        <begin position="30"/>
        <end position="37"/>
    </location>
    <ligand>
        <name>ATP</name>
        <dbReference type="ChEBI" id="CHEBI:30616"/>
    </ligand>
</feature>
<dbReference type="KEGG" id="tper:IWA51_00015"/>
<sequence length="367" mass="42393">MPFLSLNPVNFRNLKNETIDLLAREVYFTGENGQGKSNLLEALYYSAYGASFRTRADSEIIRNSESACALHTLYREENGSTHTTSIKIIRNANKIDKKIEKDGKILHDRKELINTMPCVLYNHDDLDFAVGSPERRRFFIDQSLSMYDVLYIDVMRRYKRVLKNRNLSLKNKAFDLIDTYDAQLVQNGIEIQKKRNDAVFSFNQIFGRLYEEVTGIDGVSIRYCPSWKKNAEVLPSPSEVYDIVHSHREAERVMGTTLTGPHRDRIVFVRKGSAFVPTASTGQRRLLALILRTAQAVFYTHATSKKPVLLMDDVLLELDPEKRRRVTTLLPDYDQLFCTFLPGEPYEHYKTDATRVYSIEKGNWKQI</sequence>
<dbReference type="RefSeq" id="WP_177527761.1">
    <property type="nucleotide sequence ID" value="NZ_CBCSHE010000007.1"/>
</dbReference>
<keyword evidence="5 9" id="KW-0235">DNA replication</keyword>
<evidence type="ECO:0000256" key="10">
    <source>
        <dbReference type="RuleBase" id="RU000578"/>
    </source>
</evidence>
<evidence type="ECO:0000256" key="1">
    <source>
        <dbReference type="ARBA" id="ARBA00004496"/>
    </source>
</evidence>
<evidence type="ECO:0000256" key="4">
    <source>
        <dbReference type="ARBA" id="ARBA00022490"/>
    </source>
</evidence>
<dbReference type="InterPro" id="IPR027417">
    <property type="entry name" value="P-loop_NTPase"/>
</dbReference>
<dbReference type="GO" id="GO:0005737">
    <property type="term" value="C:cytoplasm"/>
    <property type="evidence" value="ECO:0007669"/>
    <property type="project" value="UniProtKB-SubCell"/>
</dbReference>
<proteinExistence type="inferred from homology"/>
<evidence type="ECO:0000313" key="13">
    <source>
        <dbReference type="Proteomes" id="UP000595224"/>
    </source>
</evidence>
<protein>
    <recommendedName>
        <fullName evidence="3 9">DNA replication and repair protein RecF</fullName>
    </recommendedName>
</protein>
<evidence type="ECO:0000256" key="9">
    <source>
        <dbReference type="HAMAP-Rule" id="MF_00365"/>
    </source>
</evidence>
<evidence type="ECO:0000259" key="11">
    <source>
        <dbReference type="Pfam" id="PF02463"/>
    </source>
</evidence>
<dbReference type="InterPro" id="IPR018078">
    <property type="entry name" value="DNA-binding_RecF_CS"/>
</dbReference>
<accession>A0A7T3RDF4</accession>
<evidence type="ECO:0000256" key="8">
    <source>
        <dbReference type="ARBA" id="ARBA00023125"/>
    </source>
</evidence>
<keyword evidence="7 9" id="KW-0067">ATP-binding</keyword>
<dbReference type="Pfam" id="PF02463">
    <property type="entry name" value="SMC_N"/>
    <property type="match status" value="1"/>
</dbReference>
<dbReference type="InterPro" id="IPR001238">
    <property type="entry name" value="DNA-binding_RecF"/>
</dbReference>
<name>A0A7T3RDF4_9SPIR</name>
<keyword evidence="9 10" id="KW-0234">DNA repair</keyword>
<keyword evidence="9 10" id="KW-0742">SOS response</keyword>
<dbReference type="InterPro" id="IPR042174">
    <property type="entry name" value="RecF_2"/>
</dbReference>
<feature type="domain" description="RecF/RecN/SMC N-terminal" evidence="11">
    <location>
        <begin position="10"/>
        <end position="349"/>
    </location>
</feature>
<comment type="similarity">
    <text evidence="2 9 10">Belongs to the RecF family.</text>
</comment>